<dbReference type="AlphaFoldDB" id="A0A8J3IWS5"/>
<name>A0A8J3IWS5_9CHLR</name>
<dbReference type="GO" id="GO:0006355">
    <property type="term" value="P:regulation of DNA-templated transcription"/>
    <property type="evidence" value="ECO:0007669"/>
    <property type="project" value="InterPro"/>
</dbReference>
<gene>
    <name evidence="5" type="ORF">KSF_093520</name>
</gene>
<dbReference type="Pfam" id="PF00196">
    <property type="entry name" value="GerE"/>
    <property type="match status" value="1"/>
</dbReference>
<dbReference type="InterPro" id="IPR016032">
    <property type="entry name" value="Sig_transdc_resp-reg_C-effctor"/>
</dbReference>
<dbReference type="PROSITE" id="PS00622">
    <property type="entry name" value="HTH_LUXR_1"/>
    <property type="match status" value="1"/>
</dbReference>
<dbReference type="SUPFAM" id="SSF46894">
    <property type="entry name" value="C-terminal effector domain of the bipartite response regulators"/>
    <property type="match status" value="1"/>
</dbReference>
<dbReference type="PANTHER" id="PTHR44688:SF16">
    <property type="entry name" value="DNA-BINDING TRANSCRIPTIONAL ACTIVATOR DEVR_DOSR"/>
    <property type="match status" value="1"/>
</dbReference>
<evidence type="ECO:0000256" key="3">
    <source>
        <dbReference type="ARBA" id="ARBA00023163"/>
    </source>
</evidence>
<dbReference type="InterPro" id="IPR036388">
    <property type="entry name" value="WH-like_DNA-bd_sf"/>
</dbReference>
<dbReference type="InterPro" id="IPR041617">
    <property type="entry name" value="TPR_MalT"/>
</dbReference>
<dbReference type="GO" id="GO:0003677">
    <property type="term" value="F:DNA binding"/>
    <property type="evidence" value="ECO:0007669"/>
    <property type="project" value="UniProtKB-KW"/>
</dbReference>
<dbReference type="SMART" id="SM00028">
    <property type="entry name" value="TPR"/>
    <property type="match status" value="4"/>
</dbReference>
<keyword evidence="2" id="KW-0238">DNA-binding</keyword>
<dbReference type="Pfam" id="PF17874">
    <property type="entry name" value="TPR_MalT"/>
    <property type="match status" value="1"/>
</dbReference>
<dbReference type="InterPro" id="IPR041664">
    <property type="entry name" value="AAA_16"/>
</dbReference>
<dbReference type="RefSeq" id="WP_220209952.1">
    <property type="nucleotide sequence ID" value="NZ_BNJK01000002.1"/>
</dbReference>
<dbReference type="PROSITE" id="PS50043">
    <property type="entry name" value="HTH_LUXR_2"/>
    <property type="match status" value="1"/>
</dbReference>
<evidence type="ECO:0000256" key="2">
    <source>
        <dbReference type="ARBA" id="ARBA00023125"/>
    </source>
</evidence>
<keyword evidence="6" id="KW-1185">Reference proteome</keyword>
<keyword evidence="3" id="KW-0804">Transcription</keyword>
<dbReference type="Pfam" id="PF25873">
    <property type="entry name" value="WHD_MalT"/>
    <property type="match status" value="1"/>
</dbReference>
<dbReference type="Proteomes" id="UP000597444">
    <property type="component" value="Unassembled WGS sequence"/>
</dbReference>
<comment type="caution">
    <text evidence="5">The sequence shown here is derived from an EMBL/GenBank/DDBJ whole genome shotgun (WGS) entry which is preliminary data.</text>
</comment>
<dbReference type="InterPro" id="IPR011990">
    <property type="entry name" value="TPR-like_helical_dom_sf"/>
</dbReference>
<proteinExistence type="predicted"/>
<dbReference type="Gene3D" id="3.40.50.300">
    <property type="entry name" value="P-loop containing nucleotide triphosphate hydrolases"/>
    <property type="match status" value="1"/>
</dbReference>
<dbReference type="Gene3D" id="1.25.40.10">
    <property type="entry name" value="Tetratricopeptide repeat domain"/>
    <property type="match status" value="1"/>
</dbReference>
<dbReference type="CDD" id="cd06170">
    <property type="entry name" value="LuxR_C_like"/>
    <property type="match status" value="1"/>
</dbReference>
<dbReference type="Gene3D" id="1.10.10.10">
    <property type="entry name" value="Winged helix-like DNA-binding domain superfamily/Winged helix DNA-binding domain"/>
    <property type="match status" value="1"/>
</dbReference>
<dbReference type="SUPFAM" id="SSF52540">
    <property type="entry name" value="P-loop containing nucleoside triphosphate hydrolases"/>
    <property type="match status" value="1"/>
</dbReference>
<feature type="domain" description="HTH luxR-type" evidence="4">
    <location>
        <begin position="816"/>
        <end position="881"/>
    </location>
</feature>
<dbReference type="SUPFAM" id="SSF48452">
    <property type="entry name" value="TPR-like"/>
    <property type="match status" value="1"/>
</dbReference>
<dbReference type="PRINTS" id="PR00038">
    <property type="entry name" value="HTHLUXR"/>
</dbReference>
<dbReference type="InterPro" id="IPR000792">
    <property type="entry name" value="Tscrpt_reg_LuxR_C"/>
</dbReference>
<dbReference type="SMART" id="SM00421">
    <property type="entry name" value="HTH_LUXR"/>
    <property type="match status" value="1"/>
</dbReference>
<protein>
    <submittedName>
        <fullName evidence="5">LuxR family transcriptional regulator</fullName>
    </submittedName>
</protein>
<sequence>MPTPILTTKLYLPRLRPNVVRRHRLIEQLNEGLHRKLTLIAAPAGFGKTTLISAWAAIIERPTAWLSLSEGENDPTRFLAYLVVALQMIADRIGEGVLSALQSSQPPPPEVVLTTLLNELTTLQDPFILVLDDFHVIDARAVHEALAFLVEHLPPHMHVVIATREDPQLPLARLRARDHVTEIRAADLRFTPSEATTFLNQVMGLTLSDQDIAALERRTEGWIAGLQFAALALRGRQDTTRIITSFTGGHHFVLDYLVEEVLEQQEAHIQTFLLRTSILEQLSGSLCDAVVLDSSHSGQAILEHLERANLFIVPLDNERRWYRYHHLFAQLLRKLLQSTTASSTSGEVPLITALHQRASVWYEEHGLELEAFHHAVAAADLDRAAGLVEGKSMSLPFPGAVAPVLSWLESLETAELDARPSLWVVYASALLFVGHSIASIEEKLQAAEAALQGTEPDDRTRDLIGQIASMRATLAVMQHDVETIMAQSRRALKHLHPHNLPLRTAATWTLGYAYQLQGDRAAASRTYSEIIASEKSSGDSIYTIAATLSLGQVQETNNQLSLATQTYRRVLQLAGDPPLSIACEAYLGLARILYQWNDLEASWQHAQQCVQMTQQVESIDTFASSTLLLARLKLAQGDVDGAATILDEAEAFVRQHHFVHRMADVAGAQVMLLLRQGKPAVAAKLAQQHQLPLSQVRAHLAQGDLSTALTVLSPWRRQTEAKEWQDERLQTMVLQALVLQAHGKQEQAVQVLCDALAHAAPEGFIRIFIDEGQPMARLLSLVEATGRMPNYIGELLAAWKAEEHKSEAFSYPSPPTQPLIEPLSRREVEVLQLIAQGLSNQEISEQLVLALETVKGYNKNIFGKLQVRRRTEAVARARQLGLL</sequence>
<dbReference type="Pfam" id="PF13191">
    <property type="entry name" value="AAA_16"/>
    <property type="match status" value="1"/>
</dbReference>
<dbReference type="InterPro" id="IPR059106">
    <property type="entry name" value="WHD_MalT"/>
</dbReference>
<evidence type="ECO:0000313" key="6">
    <source>
        <dbReference type="Proteomes" id="UP000597444"/>
    </source>
</evidence>
<dbReference type="PANTHER" id="PTHR44688">
    <property type="entry name" value="DNA-BINDING TRANSCRIPTIONAL ACTIVATOR DEVR_DOSR"/>
    <property type="match status" value="1"/>
</dbReference>
<dbReference type="InterPro" id="IPR019734">
    <property type="entry name" value="TPR_rpt"/>
</dbReference>
<evidence type="ECO:0000259" key="4">
    <source>
        <dbReference type="PROSITE" id="PS50043"/>
    </source>
</evidence>
<keyword evidence="1" id="KW-0805">Transcription regulation</keyword>
<accession>A0A8J3IWS5</accession>
<reference evidence="5" key="1">
    <citation type="submission" date="2020-10" db="EMBL/GenBank/DDBJ databases">
        <title>Taxonomic study of unclassified bacteria belonging to the class Ktedonobacteria.</title>
        <authorList>
            <person name="Yabe S."/>
            <person name="Wang C.M."/>
            <person name="Zheng Y."/>
            <person name="Sakai Y."/>
            <person name="Cavaletti L."/>
            <person name="Monciardini P."/>
            <person name="Donadio S."/>
        </authorList>
    </citation>
    <scope>NUCLEOTIDE SEQUENCE</scope>
    <source>
        <strain evidence="5">ID150040</strain>
    </source>
</reference>
<organism evidence="5 6">
    <name type="scientific">Reticulibacter mediterranei</name>
    <dbReference type="NCBI Taxonomy" id="2778369"/>
    <lineage>
        <taxon>Bacteria</taxon>
        <taxon>Bacillati</taxon>
        <taxon>Chloroflexota</taxon>
        <taxon>Ktedonobacteria</taxon>
        <taxon>Ktedonobacterales</taxon>
        <taxon>Reticulibacteraceae</taxon>
        <taxon>Reticulibacter</taxon>
    </lineage>
</organism>
<evidence type="ECO:0000256" key="1">
    <source>
        <dbReference type="ARBA" id="ARBA00023015"/>
    </source>
</evidence>
<dbReference type="InterPro" id="IPR027417">
    <property type="entry name" value="P-loop_NTPase"/>
</dbReference>
<evidence type="ECO:0000313" key="5">
    <source>
        <dbReference type="EMBL" id="GHO99304.1"/>
    </source>
</evidence>
<dbReference type="EMBL" id="BNJK01000002">
    <property type="protein sequence ID" value="GHO99304.1"/>
    <property type="molecule type" value="Genomic_DNA"/>
</dbReference>